<sequence length="182" mass="20095">MSLTDVLKTQSTWTYNIMKASSNLGEVIREDAITSVNLAVINDQSTAQNLGLGTTSLQGAKLEIEFGGDWIWNYKGSVLLVQAKKLDVVNRFPFYTIDINQMNTLIATTKNGYFGDSPAIGLYVFYNSFSDENPADFGCTMINATTLQTQLTLTGQINQKTAQVSPAQMKTAGWAPWWQIFA</sequence>
<organism evidence="1 2">
    <name type="scientific">Pannonibacter indicus</name>
    <dbReference type="NCBI Taxonomy" id="466044"/>
    <lineage>
        <taxon>Bacteria</taxon>
        <taxon>Pseudomonadati</taxon>
        <taxon>Pseudomonadota</taxon>
        <taxon>Alphaproteobacteria</taxon>
        <taxon>Hyphomicrobiales</taxon>
        <taxon>Stappiaceae</taxon>
        <taxon>Pannonibacter</taxon>
    </lineage>
</organism>
<evidence type="ECO:0000313" key="1">
    <source>
        <dbReference type="EMBL" id="CUA94680.1"/>
    </source>
</evidence>
<evidence type="ECO:0000313" key="2">
    <source>
        <dbReference type="Proteomes" id="UP000183900"/>
    </source>
</evidence>
<name>A0A0K6HUV5_9HYPH</name>
<keyword evidence="2" id="KW-1185">Reference proteome</keyword>
<gene>
    <name evidence="1" type="ORF">Ga0061067_103268</name>
</gene>
<protein>
    <submittedName>
        <fullName evidence="1">Uncharacterized protein</fullName>
    </submittedName>
</protein>
<dbReference type="RefSeq" id="WP_055455067.1">
    <property type="nucleotide sequence ID" value="NZ_CYHE01000003.1"/>
</dbReference>
<dbReference type="OrthoDB" id="7341368at2"/>
<reference evidence="2" key="1">
    <citation type="submission" date="2015-08" db="EMBL/GenBank/DDBJ databases">
        <authorList>
            <person name="Varghese N."/>
        </authorList>
    </citation>
    <scope>NUCLEOTIDE SEQUENCE [LARGE SCALE GENOMIC DNA]</scope>
    <source>
        <strain evidence="2">DSM 23407</strain>
    </source>
</reference>
<accession>A0A0K6HUV5</accession>
<dbReference type="AlphaFoldDB" id="A0A0K6HUV5"/>
<dbReference type="EMBL" id="CYHE01000003">
    <property type="protein sequence ID" value="CUA94680.1"/>
    <property type="molecule type" value="Genomic_DNA"/>
</dbReference>
<dbReference type="Proteomes" id="UP000183900">
    <property type="component" value="Unassembled WGS sequence"/>
</dbReference>
<proteinExistence type="predicted"/>